<accession>A0A2A7NDU6</accession>
<comment type="similarity">
    <text evidence="7">Belongs to the binding-protein-dependent transport system permease family.</text>
</comment>
<protein>
    <submittedName>
        <fullName evidence="9">Taurine ABC transporter permease</fullName>
    </submittedName>
</protein>
<keyword evidence="2 7" id="KW-0813">Transport</keyword>
<feature type="domain" description="ABC transmembrane type-1" evidence="8">
    <location>
        <begin position="82"/>
        <end position="257"/>
    </location>
</feature>
<evidence type="ECO:0000313" key="11">
    <source>
        <dbReference type="Proteomes" id="UP000220914"/>
    </source>
</evidence>
<reference evidence="9" key="3">
    <citation type="submission" date="2020-02" db="EMBL/GenBank/DDBJ databases">
        <authorList>
            <person name="Matsumoto Y."/>
            <person name="Motooka D."/>
            <person name="Nakamura S."/>
        </authorList>
    </citation>
    <scope>NUCLEOTIDE SEQUENCE</scope>
    <source>
        <strain evidence="9">JCM 6377</strain>
    </source>
</reference>
<evidence type="ECO:0000259" key="8">
    <source>
        <dbReference type="PROSITE" id="PS50928"/>
    </source>
</evidence>
<dbReference type="InterPro" id="IPR035906">
    <property type="entry name" value="MetI-like_sf"/>
</dbReference>
<feature type="transmembrane region" description="Helical" evidence="7">
    <location>
        <begin position="29"/>
        <end position="49"/>
    </location>
</feature>
<reference evidence="10 11" key="1">
    <citation type="submission" date="2017-10" db="EMBL/GenBank/DDBJ databases">
        <title>The new phylogeny of genus Mycobacterium.</title>
        <authorList>
            <person name="Tortoli E."/>
            <person name="Trovato A."/>
            <person name="Cirillo D.M."/>
        </authorList>
    </citation>
    <scope>NUCLEOTIDE SEQUENCE [LARGE SCALE GENOMIC DNA]</scope>
    <source>
        <strain evidence="10 11">CCUG37673</strain>
    </source>
</reference>
<keyword evidence="6 7" id="KW-0472">Membrane</keyword>
<evidence type="ECO:0000256" key="3">
    <source>
        <dbReference type="ARBA" id="ARBA00022475"/>
    </source>
</evidence>
<dbReference type="AlphaFoldDB" id="A0A2A7NDU6"/>
<evidence type="ECO:0000256" key="1">
    <source>
        <dbReference type="ARBA" id="ARBA00004651"/>
    </source>
</evidence>
<comment type="caution">
    <text evidence="10">The sequence shown here is derived from an EMBL/GenBank/DDBJ whole genome shotgun (WGS) entry which is preliminary data.</text>
</comment>
<dbReference type="Proteomes" id="UP000220914">
    <property type="component" value="Unassembled WGS sequence"/>
</dbReference>
<gene>
    <name evidence="10" type="ORF">CQY20_02460</name>
    <name evidence="9" type="ORF">MAGR_25810</name>
</gene>
<comment type="subcellular location">
    <subcellularLocation>
        <location evidence="1 7">Cell membrane</location>
        <topology evidence="1 7">Multi-pass membrane protein</topology>
    </subcellularLocation>
</comment>
<dbReference type="RefSeq" id="WP_097938075.1">
    <property type="nucleotide sequence ID" value="NZ_BLKS01000001.1"/>
</dbReference>
<proteinExistence type="inferred from homology"/>
<evidence type="ECO:0000313" key="12">
    <source>
        <dbReference type="Proteomes" id="UP000465302"/>
    </source>
</evidence>
<evidence type="ECO:0000256" key="4">
    <source>
        <dbReference type="ARBA" id="ARBA00022692"/>
    </source>
</evidence>
<keyword evidence="5 7" id="KW-1133">Transmembrane helix</keyword>
<dbReference type="Pfam" id="PF00528">
    <property type="entry name" value="BPD_transp_1"/>
    <property type="match status" value="1"/>
</dbReference>
<dbReference type="PANTHER" id="PTHR30151">
    <property type="entry name" value="ALKANE SULFONATE ABC TRANSPORTER-RELATED, MEMBRANE SUBUNIT"/>
    <property type="match status" value="1"/>
</dbReference>
<evidence type="ECO:0000256" key="2">
    <source>
        <dbReference type="ARBA" id="ARBA00022448"/>
    </source>
</evidence>
<dbReference type="Gene3D" id="1.10.3720.10">
    <property type="entry name" value="MetI-like"/>
    <property type="match status" value="1"/>
</dbReference>
<keyword evidence="11" id="KW-1185">Reference proteome</keyword>
<evidence type="ECO:0000313" key="9">
    <source>
        <dbReference type="EMBL" id="GFG51140.1"/>
    </source>
</evidence>
<dbReference type="EMBL" id="BLKS01000001">
    <property type="protein sequence ID" value="GFG51140.1"/>
    <property type="molecule type" value="Genomic_DNA"/>
</dbReference>
<evidence type="ECO:0000313" key="10">
    <source>
        <dbReference type="EMBL" id="PEG42292.1"/>
    </source>
</evidence>
<dbReference type="OrthoDB" id="3173654at2"/>
<dbReference type="PROSITE" id="PS50928">
    <property type="entry name" value="ABC_TM1"/>
    <property type="match status" value="1"/>
</dbReference>
<dbReference type="GO" id="GO:0055085">
    <property type="term" value="P:transmembrane transport"/>
    <property type="evidence" value="ECO:0007669"/>
    <property type="project" value="InterPro"/>
</dbReference>
<name>A0A2A7NDU6_MYCAG</name>
<organism evidence="10 11">
    <name type="scientific">Mycolicibacterium agri</name>
    <name type="common">Mycobacterium agri</name>
    <dbReference type="NCBI Taxonomy" id="36811"/>
    <lineage>
        <taxon>Bacteria</taxon>
        <taxon>Bacillati</taxon>
        <taxon>Actinomycetota</taxon>
        <taxon>Actinomycetes</taxon>
        <taxon>Mycobacteriales</taxon>
        <taxon>Mycobacteriaceae</taxon>
        <taxon>Mycolicibacterium</taxon>
    </lineage>
</organism>
<keyword evidence="3" id="KW-1003">Cell membrane</keyword>
<evidence type="ECO:0000256" key="6">
    <source>
        <dbReference type="ARBA" id="ARBA00023136"/>
    </source>
</evidence>
<dbReference type="InterPro" id="IPR000515">
    <property type="entry name" value="MetI-like"/>
</dbReference>
<dbReference type="GO" id="GO:0005886">
    <property type="term" value="C:plasma membrane"/>
    <property type="evidence" value="ECO:0007669"/>
    <property type="project" value="UniProtKB-SubCell"/>
</dbReference>
<feature type="transmembrane region" description="Helical" evidence="7">
    <location>
        <begin position="86"/>
        <end position="105"/>
    </location>
</feature>
<dbReference type="EMBL" id="PDCP01000003">
    <property type="protein sequence ID" value="PEG42292.1"/>
    <property type="molecule type" value="Genomic_DNA"/>
</dbReference>
<keyword evidence="4 7" id="KW-0812">Transmembrane</keyword>
<dbReference type="Proteomes" id="UP000465302">
    <property type="component" value="Unassembled WGS sequence"/>
</dbReference>
<feature type="transmembrane region" description="Helical" evidence="7">
    <location>
        <begin position="117"/>
        <end position="138"/>
    </location>
</feature>
<feature type="transmembrane region" description="Helical" evidence="7">
    <location>
        <begin position="242"/>
        <end position="262"/>
    </location>
</feature>
<sequence>MATMVANRAATASNKNQQSWLAKQVKKRFPGFVSLVALIAIWQLAIVIFSPSPVVLPGPSAVWDSFVEAVKDGSVSEAIAGSAGPLAIGMAFALLAIPIGLAIGMSPVADLITSPHLWAFFALPNVAFAPLLILMTGLSETTRILMVVLSASVPLCLSCKDGVQTVDAGLVRAARSFGGGRLSVFYKVIAPCTLPFIASGVRNAISRGFVGLISVELLIGTRGCIGGEVRDSLRTFDTARGFAFIFLLIAIALALVSASRYLEVLASRWREEVVL</sequence>
<evidence type="ECO:0000256" key="7">
    <source>
        <dbReference type="RuleBase" id="RU363032"/>
    </source>
</evidence>
<dbReference type="SUPFAM" id="SSF161098">
    <property type="entry name" value="MetI-like"/>
    <property type="match status" value="1"/>
</dbReference>
<reference evidence="9 12" key="2">
    <citation type="journal article" date="2019" name="Emerg. Microbes Infect.">
        <title>Comprehensive subspecies identification of 175 nontuberculous mycobacteria species based on 7547 genomic profiles.</title>
        <authorList>
            <person name="Matsumoto Y."/>
            <person name="Kinjo T."/>
            <person name="Motooka D."/>
            <person name="Nabeya D."/>
            <person name="Jung N."/>
            <person name="Uechi K."/>
            <person name="Horii T."/>
            <person name="Iida T."/>
            <person name="Fujita J."/>
            <person name="Nakamura S."/>
        </authorList>
    </citation>
    <scope>NUCLEOTIDE SEQUENCE [LARGE SCALE GENOMIC DNA]</scope>
    <source>
        <strain evidence="9 12">JCM 6377</strain>
    </source>
</reference>
<dbReference type="PANTHER" id="PTHR30151:SF38">
    <property type="entry name" value="ALIPHATIC SULFONATES TRANSPORT PERMEASE PROTEIN SSUC-RELATED"/>
    <property type="match status" value="1"/>
</dbReference>
<evidence type="ECO:0000256" key="5">
    <source>
        <dbReference type="ARBA" id="ARBA00022989"/>
    </source>
</evidence>